<dbReference type="Proteomes" id="UP000179880">
    <property type="component" value="Unassembled WGS sequence"/>
</dbReference>
<accession>A0A1F6WJE4</accession>
<protein>
    <recommendedName>
        <fullName evidence="3">Serine protease</fullName>
    </recommendedName>
</protein>
<comment type="caution">
    <text evidence="1">The sequence shown here is derived from an EMBL/GenBank/DDBJ whole genome shotgun (WGS) entry which is preliminary data.</text>
</comment>
<dbReference type="InterPro" id="IPR009003">
    <property type="entry name" value="Peptidase_S1_PA"/>
</dbReference>
<organism evidence="1 2">
    <name type="scientific">Candidatus Nomurabacteria bacterium RIFCSPHIGHO2_02_FULL_42_24</name>
    <dbReference type="NCBI Taxonomy" id="1801757"/>
    <lineage>
        <taxon>Bacteria</taxon>
        <taxon>Candidatus Nomuraibacteriota</taxon>
    </lineage>
</organism>
<dbReference type="AlphaFoldDB" id="A0A1F6WJE4"/>
<evidence type="ECO:0000313" key="2">
    <source>
        <dbReference type="Proteomes" id="UP000179880"/>
    </source>
</evidence>
<sequence>MDIKDLNKSQLILLAILVSFVVSIATGITTVTLMQQAPPPVTQTINRVVQKTIETVIPDTTQKVQTIIIKEEDLVVDAIEKNSRALVLVKGAPTEEDKDGPTLGRGFLVSATGLVLMDGRIISGDGKYSASYNNVTYEAEFLGKDKNGLALMKLILPKDSKIKSFEFTAFSDSDKARAGQSVIALGGVGLDIARGTILGFGEESLVEAPPVAEGDQPAGGLPVLEKIKTLNTNLTLSRSYSGTPVVDLDGSVLGFVLIRDSKTIIIPVNFLRSFIDNTQIKG</sequence>
<reference evidence="1 2" key="1">
    <citation type="journal article" date="2016" name="Nat. Commun.">
        <title>Thousands of microbial genomes shed light on interconnected biogeochemical processes in an aquifer system.</title>
        <authorList>
            <person name="Anantharaman K."/>
            <person name="Brown C.T."/>
            <person name="Hug L.A."/>
            <person name="Sharon I."/>
            <person name="Castelle C.J."/>
            <person name="Probst A.J."/>
            <person name="Thomas B.C."/>
            <person name="Singh A."/>
            <person name="Wilkins M.J."/>
            <person name="Karaoz U."/>
            <person name="Brodie E.L."/>
            <person name="Williams K.H."/>
            <person name="Hubbard S.S."/>
            <person name="Banfield J.F."/>
        </authorList>
    </citation>
    <scope>NUCLEOTIDE SEQUENCE [LARGE SCALE GENOMIC DNA]</scope>
</reference>
<dbReference type="PANTHER" id="PTHR43019:SF23">
    <property type="entry name" value="PROTEASE DO-LIKE 5, CHLOROPLASTIC"/>
    <property type="match status" value="1"/>
</dbReference>
<evidence type="ECO:0008006" key="3">
    <source>
        <dbReference type="Google" id="ProtNLM"/>
    </source>
</evidence>
<dbReference type="EMBL" id="MFUH01000017">
    <property type="protein sequence ID" value="OGI81906.1"/>
    <property type="molecule type" value="Genomic_DNA"/>
</dbReference>
<name>A0A1F6WJE4_9BACT</name>
<gene>
    <name evidence="1" type="ORF">A3B93_01345</name>
</gene>
<dbReference type="SUPFAM" id="SSF50494">
    <property type="entry name" value="Trypsin-like serine proteases"/>
    <property type="match status" value="1"/>
</dbReference>
<dbReference type="PANTHER" id="PTHR43019">
    <property type="entry name" value="SERINE ENDOPROTEASE DEGS"/>
    <property type="match status" value="1"/>
</dbReference>
<dbReference type="Gene3D" id="2.40.10.120">
    <property type="match status" value="1"/>
</dbReference>
<dbReference type="Pfam" id="PF13365">
    <property type="entry name" value="Trypsin_2"/>
    <property type="match status" value="1"/>
</dbReference>
<evidence type="ECO:0000313" key="1">
    <source>
        <dbReference type="EMBL" id="OGI81906.1"/>
    </source>
</evidence>
<proteinExistence type="predicted"/>